<dbReference type="AlphaFoldDB" id="A0AAN6SMF5"/>
<dbReference type="Proteomes" id="UP001303115">
    <property type="component" value="Unassembled WGS sequence"/>
</dbReference>
<feature type="compositionally biased region" description="Low complexity" evidence="1">
    <location>
        <begin position="281"/>
        <end position="303"/>
    </location>
</feature>
<proteinExistence type="predicted"/>
<keyword evidence="3" id="KW-1185">Reference proteome</keyword>
<organism evidence="2 3">
    <name type="scientific">Parachaetomium inaequale</name>
    <dbReference type="NCBI Taxonomy" id="2588326"/>
    <lineage>
        <taxon>Eukaryota</taxon>
        <taxon>Fungi</taxon>
        <taxon>Dikarya</taxon>
        <taxon>Ascomycota</taxon>
        <taxon>Pezizomycotina</taxon>
        <taxon>Sordariomycetes</taxon>
        <taxon>Sordariomycetidae</taxon>
        <taxon>Sordariales</taxon>
        <taxon>Chaetomiaceae</taxon>
        <taxon>Parachaetomium</taxon>
    </lineage>
</organism>
<sequence length="430" mass="47681">MSSKNHRPSRGRSSQLATPGPDPEDALHKLEAMIDLDCKGAIKRFHEYHHNHDRTLNITVEEATAVLSELGRSKPCFPSNHTFWKLCTKSLRTLATWKGHHDSFQEIRKHGMIPSLPTPQSLLALRYLNPKDPSFPALFVAEFQALGLEWYLRSEEPLAWWAGALLDDKDFRKKNIAKTPETNAPPFDVEELLRVVGIVLKNWRKPRQLEEHADNEAAASEGELSFIAVSSSDGGASSESESLYLRTQSSKRQPSRKYRPSSKYQSSSKGSRLSKRGHMASSESESEPSSSPEFASESESTSPNKWSWNKRKSSSSGKSALKRKRSSKSSESRKRKRTSKVSDAGNESIVGGNNTTERNSEMGRRLGRVATATEDLIVTLGAEHVPMGGVPRGVSRHLRGLSGTLRSLGGALMSLGDHLNNLGGHRDTRY</sequence>
<reference evidence="3" key="1">
    <citation type="journal article" date="2023" name="Mol. Phylogenet. Evol.">
        <title>Genome-scale phylogeny and comparative genomics of the fungal order Sordariales.</title>
        <authorList>
            <person name="Hensen N."/>
            <person name="Bonometti L."/>
            <person name="Westerberg I."/>
            <person name="Brannstrom I.O."/>
            <person name="Guillou S."/>
            <person name="Cros-Aarteil S."/>
            <person name="Calhoun S."/>
            <person name="Haridas S."/>
            <person name="Kuo A."/>
            <person name="Mondo S."/>
            <person name="Pangilinan J."/>
            <person name="Riley R."/>
            <person name="LaButti K."/>
            <person name="Andreopoulos B."/>
            <person name="Lipzen A."/>
            <person name="Chen C."/>
            <person name="Yan M."/>
            <person name="Daum C."/>
            <person name="Ng V."/>
            <person name="Clum A."/>
            <person name="Steindorff A."/>
            <person name="Ohm R.A."/>
            <person name="Martin F."/>
            <person name="Silar P."/>
            <person name="Natvig D.O."/>
            <person name="Lalanne C."/>
            <person name="Gautier V."/>
            <person name="Ament-Velasquez S.L."/>
            <person name="Kruys A."/>
            <person name="Hutchinson M.I."/>
            <person name="Powell A.J."/>
            <person name="Barry K."/>
            <person name="Miller A.N."/>
            <person name="Grigoriev I.V."/>
            <person name="Debuchy R."/>
            <person name="Gladieux P."/>
            <person name="Hiltunen Thoren M."/>
            <person name="Johannesson H."/>
        </authorList>
    </citation>
    <scope>NUCLEOTIDE SEQUENCE [LARGE SCALE GENOMIC DNA]</scope>
    <source>
        <strain evidence="3">CBS 284.82</strain>
    </source>
</reference>
<dbReference type="EMBL" id="MU854509">
    <property type="protein sequence ID" value="KAK4033806.1"/>
    <property type="molecule type" value="Genomic_DNA"/>
</dbReference>
<protein>
    <submittedName>
        <fullName evidence="2">Uncharacterized protein</fullName>
    </submittedName>
</protein>
<accession>A0AAN6SMF5</accession>
<feature type="region of interest" description="Disordered" evidence="1">
    <location>
        <begin position="1"/>
        <end position="25"/>
    </location>
</feature>
<feature type="compositionally biased region" description="Low complexity" evidence="1">
    <location>
        <begin position="230"/>
        <end position="242"/>
    </location>
</feature>
<evidence type="ECO:0000313" key="3">
    <source>
        <dbReference type="Proteomes" id="UP001303115"/>
    </source>
</evidence>
<evidence type="ECO:0000256" key="1">
    <source>
        <dbReference type="SAM" id="MobiDB-lite"/>
    </source>
</evidence>
<feature type="compositionally biased region" description="Low complexity" evidence="1">
    <location>
        <begin position="261"/>
        <end position="271"/>
    </location>
</feature>
<evidence type="ECO:0000313" key="2">
    <source>
        <dbReference type="EMBL" id="KAK4033806.1"/>
    </source>
</evidence>
<feature type="compositionally biased region" description="Basic residues" evidence="1">
    <location>
        <begin position="1"/>
        <end position="10"/>
    </location>
</feature>
<feature type="compositionally biased region" description="Basic residues" evidence="1">
    <location>
        <begin position="320"/>
        <end position="339"/>
    </location>
</feature>
<comment type="caution">
    <text evidence="2">The sequence shown here is derived from an EMBL/GenBank/DDBJ whole genome shotgun (WGS) entry which is preliminary data.</text>
</comment>
<feature type="region of interest" description="Disordered" evidence="1">
    <location>
        <begin position="230"/>
        <end position="363"/>
    </location>
</feature>
<name>A0AAN6SMF5_9PEZI</name>
<gene>
    <name evidence="2" type="ORF">C8A01DRAFT_39735</name>
</gene>